<proteinExistence type="predicted"/>
<evidence type="ECO:0000313" key="2">
    <source>
        <dbReference type="Proteomes" id="UP000259834"/>
    </source>
</evidence>
<dbReference type="GeneID" id="55610109"/>
<protein>
    <submittedName>
        <fullName evidence="1">Uncharacterized protein</fullName>
    </submittedName>
</protein>
<name>A0A345MGF8_9CAUD</name>
<accession>A0A345MGF8</accession>
<dbReference type="EMBL" id="MH590597">
    <property type="protein sequence ID" value="AXH69639.1"/>
    <property type="molecule type" value="Genomic_DNA"/>
</dbReference>
<organism evidence="1 2">
    <name type="scientific">Streptomyces phage LukeCage</name>
    <dbReference type="NCBI Taxonomy" id="2283304"/>
    <lineage>
        <taxon>Viruses</taxon>
        <taxon>Duplodnaviria</taxon>
        <taxon>Heunggongvirae</taxon>
        <taxon>Uroviricota</taxon>
        <taxon>Caudoviricetes</taxon>
        <taxon>Stanwilliamsviridae</taxon>
        <taxon>Boydwoodruffvirinae</taxon>
        <taxon>Karimacvirus</taxon>
        <taxon>Karimacvirus lukecage</taxon>
        <taxon>Streptomyces virus LukeCage</taxon>
    </lineage>
</organism>
<dbReference type="Proteomes" id="UP000259834">
    <property type="component" value="Segment"/>
</dbReference>
<dbReference type="KEGG" id="vg:55610109"/>
<keyword evidence="2" id="KW-1185">Reference proteome</keyword>
<evidence type="ECO:0000313" key="1">
    <source>
        <dbReference type="EMBL" id="AXH69639.1"/>
    </source>
</evidence>
<reference evidence="1 2" key="1">
    <citation type="submission" date="2018-07" db="EMBL/GenBank/DDBJ databases">
        <authorList>
            <person name="Gillick B.D."/>
            <person name="Moore J."/>
            <person name="Davilla D."/>
            <person name="Asghedom D."/>
            <person name="Smith B.R."/>
            <person name="Klug H."/>
            <person name="Hughes L.E."/>
            <person name="Garlena R.A."/>
            <person name="Russell D.A."/>
            <person name="Pope W.H."/>
            <person name="Jacobs-Sera D."/>
            <person name="Hatfull G.F."/>
        </authorList>
    </citation>
    <scope>NUCLEOTIDE SEQUENCE [LARGE SCALE GENOMIC DNA]</scope>
</reference>
<gene>
    <name evidence="1" type="primary">121</name>
    <name evidence="1" type="ORF">SEA_LUKECAGE_121</name>
</gene>
<sequence>MRLFELHRDIDSSGVSGTGIVAQGVEFDNGQCAMSWLSQWTSVALYPDIETLEAIHGHNGNTRVVWLESDSKLTFHVPLDSELWAGLVEKYSKD</sequence>
<dbReference type="RefSeq" id="YP_009840038.1">
    <property type="nucleotide sequence ID" value="NC_048723.1"/>
</dbReference>